<dbReference type="InterPro" id="IPR024087">
    <property type="entry name" value="Creatininase-like_sf"/>
</dbReference>
<dbReference type="PANTHER" id="PTHR35005">
    <property type="entry name" value="3-DEHYDRO-SCYLLO-INOSOSE HYDROLASE"/>
    <property type="match status" value="1"/>
</dbReference>
<keyword evidence="4" id="KW-0862">Zinc</keyword>
<gene>
    <name evidence="6" type="ORF">OSH07_09295</name>
</gene>
<dbReference type="RefSeq" id="WP_266338360.1">
    <property type="nucleotide sequence ID" value="NZ_JAPKNK010000003.1"/>
</dbReference>
<evidence type="ECO:0000313" key="6">
    <source>
        <dbReference type="EMBL" id="MCX5569388.1"/>
    </source>
</evidence>
<comment type="similarity">
    <text evidence="5">Belongs to the creatininase superfamily.</text>
</comment>
<dbReference type="GO" id="GO:0009231">
    <property type="term" value="P:riboflavin biosynthetic process"/>
    <property type="evidence" value="ECO:0007669"/>
    <property type="project" value="TreeGrafter"/>
</dbReference>
<evidence type="ECO:0000256" key="4">
    <source>
        <dbReference type="ARBA" id="ARBA00022833"/>
    </source>
</evidence>
<accession>A0A9X3IKE5</accession>
<dbReference type="Pfam" id="PF02633">
    <property type="entry name" value="Creatininase"/>
    <property type="match status" value="1"/>
</dbReference>
<evidence type="ECO:0000256" key="5">
    <source>
        <dbReference type="ARBA" id="ARBA00024029"/>
    </source>
</evidence>
<evidence type="ECO:0000313" key="7">
    <source>
        <dbReference type="Proteomes" id="UP001144805"/>
    </source>
</evidence>
<evidence type="ECO:0000256" key="2">
    <source>
        <dbReference type="ARBA" id="ARBA00022723"/>
    </source>
</evidence>
<organism evidence="6 7">
    <name type="scientific">Kaistia nematophila</name>
    <dbReference type="NCBI Taxonomy" id="2994654"/>
    <lineage>
        <taxon>Bacteria</taxon>
        <taxon>Pseudomonadati</taxon>
        <taxon>Pseudomonadota</taxon>
        <taxon>Alphaproteobacteria</taxon>
        <taxon>Hyphomicrobiales</taxon>
        <taxon>Kaistiaceae</taxon>
        <taxon>Kaistia</taxon>
    </lineage>
</organism>
<sequence>MTYATLPASRLWTELTTVEAAALPPETVALLPVSAVEQHGPHMPLGTDAYINRGILARMLELLPSDVPVLILPEQTVGTSQEHLDFAGSLSQTPTRLMQIWTELLACLANTPVRRLLIFNSHGGQSGLLAPVTLDLRVKHGFFAAYASWFDGGYPEGLFTDEEITHGMHAGAIETSLMLHLRPDLVRMPFSDNFASRSIALDTVVSQFSANPGGGRMGGFGWKAQDLQPSGATGDASIATAEKGRLLLDHLATKLATLIADIGKVAPVYGDGR</sequence>
<comment type="cofactor">
    <cofactor evidence="1">
        <name>Zn(2+)</name>
        <dbReference type="ChEBI" id="CHEBI:29105"/>
    </cofactor>
</comment>
<keyword evidence="2" id="KW-0479">Metal-binding</keyword>
<name>A0A9X3IKE5_9HYPH</name>
<comment type="caution">
    <text evidence="6">The sequence shown here is derived from an EMBL/GenBank/DDBJ whole genome shotgun (WGS) entry which is preliminary data.</text>
</comment>
<keyword evidence="7" id="KW-1185">Reference proteome</keyword>
<dbReference type="PANTHER" id="PTHR35005:SF1">
    <property type="entry name" value="2-AMINO-5-FORMYLAMINO-6-RIBOSYLAMINOPYRIMIDIN-4(3H)-ONE 5'-MONOPHOSPHATE DEFORMYLASE"/>
    <property type="match status" value="1"/>
</dbReference>
<reference evidence="6" key="1">
    <citation type="submission" date="2022-11" db="EMBL/GenBank/DDBJ databases">
        <title>Biodiversity and phylogenetic relationships of bacteria.</title>
        <authorList>
            <person name="Machado R.A.R."/>
            <person name="Bhat A."/>
            <person name="Loulou A."/>
            <person name="Kallel S."/>
        </authorList>
    </citation>
    <scope>NUCLEOTIDE SEQUENCE</scope>
    <source>
        <strain evidence="6">K-TC2</strain>
    </source>
</reference>
<dbReference type="Proteomes" id="UP001144805">
    <property type="component" value="Unassembled WGS sequence"/>
</dbReference>
<dbReference type="InterPro" id="IPR003785">
    <property type="entry name" value="Creatininase/forma_Hydrolase"/>
</dbReference>
<dbReference type="Gene3D" id="3.40.50.10310">
    <property type="entry name" value="Creatininase"/>
    <property type="match status" value="1"/>
</dbReference>
<protein>
    <submittedName>
        <fullName evidence="6">Creatininase family protein</fullName>
    </submittedName>
</protein>
<proteinExistence type="inferred from homology"/>
<dbReference type="SUPFAM" id="SSF102215">
    <property type="entry name" value="Creatininase"/>
    <property type="match status" value="1"/>
</dbReference>
<evidence type="ECO:0000256" key="3">
    <source>
        <dbReference type="ARBA" id="ARBA00022801"/>
    </source>
</evidence>
<evidence type="ECO:0000256" key="1">
    <source>
        <dbReference type="ARBA" id="ARBA00001947"/>
    </source>
</evidence>
<dbReference type="GO" id="GO:0046872">
    <property type="term" value="F:metal ion binding"/>
    <property type="evidence" value="ECO:0007669"/>
    <property type="project" value="UniProtKB-KW"/>
</dbReference>
<dbReference type="EMBL" id="JAPKNK010000003">
    <property type="protein sequence ID" value="MCX5569388.1"/>
    <property type="molecule type" value="Genomic_DNA"/>
</dbReference>
<dbReference type="AlphaFoldDB" id="A0A9X3IKE5"/>
<keyword evidence="3" id="KW-0378">Hydrolase</keyword>
<dbReference type="GO" id="GO:0016811">
    <property type="term" value="F:hydrolase activity, acting on carbon-nitrogen (but not peptide) bonds, in linear amides"/>
    <property type="evidence" value="ECO:0007669"/>
    <property type="project" value="TreeGrafter"/>
</dbReference>